<evidence type="ECO:0000313" key="1">
    <source>
        <dbReference type="EMBL" id="KAK2099293.1"/>
    </source>
</evidence>
<organism evidence="1 2">
    <name type="scientific">Saguinus oedipus</name>
    <name type="common">Cotton-top tamarin</name>
    <name type="synonym">Oedipomidas oedipus</name>
    <dbReference type="NCBI Taxonomy" id="9490"/>
    <lineage>
        <taxon>Eukaryota</taxon>
        <taxon>Metazoa</taxon>
        <taxon>Chordata</taxon>
        <taxon>Craniata</taxon>
        <taxon>Vertebrata</taxon>
        <taxon>Euteleostomi</taxon>
        <taxon>Mammalia</taxon>
        <taxon>Eutheria</taxon>
        <taxon>Euarchontoglires</taxon>
        <taxon>Primates</taxon>
        <taxon>Haplorrhini</taxon>
        <taxon>Platyrrhini</taxon>
        <taxon>Cebidae</taxon>
        <taxon>Callitrichinae</taxon>
        <taxon>Saguinus</taxon>
    </lineage>
</organism>
<dbReference type="Proteomes" id="UP001266305">
    <property type="component" value="Unassembled WGS sequence"/>
</dbReference>
<proteinExistence type="predicted"/>
<dbReference type="EMBL" id="JASSZA010000011">
    <property type="protein sequence ID" value="KAK2099293.1"/>
    <property type="molecule type" value="Genomic_DNA"/>
</dbReference>
<name>A0ABQ9US06_SAGOE</name>
<sequence length="133" mass="14265">MHVSEEYRYGTAAHFSGEAAALGPVPFHTFEMRATLFQSFSADPSCGHKWKLDAGGGLTWTHVHYTHEARPLPARDPRVDRQLQGQCGPRECGVGMAQVGLSSEDGGCAEPCSIRAAPGQAKDQNEVTAGLLQ</sequence>
<reference evidence="1 2" key="1">
    <citation type="submission" date="2023-05" db="EMBL/GenBank/DDBJ databases">
        <title>B98-5 Cell Line De Novo Hybrid Assembly: An Optical Mapping Approach.</title>
        <authorList>
            <person name="Kananen K."/>
            <person name="Auerbach J.A."/>
            <person name="Kautto E."/>
            <person name="Blachly J.S."/>
        </authorList>
    </citation>
    <scope>NUCLEOTIDE SEQUENCE [LARGE SCALE GENOMIC DNA]</scope>
    <source>
        <strain evidence="1">B95-8</strain>
        <tissue evidence="1">Cell line</tissue>
    </source>
</reference>
<gene>
    <name evidence="1" type="ORF">P7K49_024744</name>
</gene>
<keyword evidence="2" id="KW-1185">Reference proteome</keyword>
<accession>A0ABQ9US06</accession>
<evidence type="ECO:0000313" key="2">
    <source>
        <dbReference type="Proteomes" id="UP001266305"/>
    </source>
</evidence>
<comment type="caution">
    <text evidence="1">The sequence shown here is derived from an EMBL/GenBank/DDBJ whole genome shotgun (WGS) entry which is preliminary data.</text>
</comment>
<protein>
    <submittedName>
        <fullName evidence="1">Uncharacterized protein</fullName>
    </submittedName>
</protein>